<organism evidence="2 3">
    <name type="scientific">Rotaria magnacalcarata</name>
    <dbReference type="NCBI Taxonomy" id="392030"/>
    <lineage>
        <taxon>Eukaryota</taxon>
        <taxon>Metazoa</taxon>
        <taxon>Spiralia</taxon>
        <taxon>Gnathifera</taxon>
        <taxon>Rotifera</taxon>
        <taxon>Eurotatoria</taxon>
        <taxon>Bdelloidea</taxon>
        <taxon>Philodinida</taxon>
        <taxon>Philodinidae</taxon>
        <taxon>Rotaria</taxon>
    </lineage>
</organism>
<name>A0A8S2XD07_9BILA</name>
<feature type="non-terminal residue" evidence="2">
    <location>
        <position position="1"/>
    </location>
</feature>
<gene>
    <name evidence="2" type="ORF">GIL414_LOCUS34086</name>
</gene>
<evidence type="ECO:0000256" key="1">
    <source>
        <dbReference type="SAM" id="Coils"/>
    </source>
</evidence>
<feature type="non-terminal residue" evidence="2">
    <location>
        <position position="49"/>
    </location>
</feature>
<dbReference type="Proteomes" id="UP000681720">
    <property type="component" value="Unassembled WGS sequence"/>
</dbReference>
<comment type="caution">
    <text evidence="2">The sequence shown here is derived from an EMBL/GenBank/DDBJ whole genome shotgun (WGS) entry which is preliminary data.</text>
</comment>
<feature type="coiled-coil region" evidence="1">
    <location>
        <begin position="3"/>
        <end position="44"/>
    </location>
</feature>
<accession>A0A8S2XD07</accession>
<evidence type="ECO:0000313" key="2">
    <source>
        <dbReference type="EMBL" id="CAF4487161.1"/>
    </source>
</evidence>
<dbReference type="EMBL" id="CAJOBJ010077687">
    <property type="protein sequence ID" value="CAF4487161.1"/>
    <property type="molecule type" value="Genomic_DNA"/>
</dbReference>
<evidence type="ECO:0000313" key="3">
    <source>
        <dbReference type="Proteomes" id="UP000681720"/>
    </source>
</evidence>
<dbReference type="AlphaFoldDB" id="A0A8S2XD07"/>
<reference evidence="2" key="1">
    <citation type="submission" date="2021-02" db="EMBL/GenBank/DDBJ databases">
        <authorList>
            <person name="Nowell W R."/>
        </authorList>
    </citation>
    <scope>NUCLEOTIDE SEQUENCE</scope>
</reference>
<keyword evidence="1" id="KW-0175">Coiled coil</keyword>
<sequence>VAIERERHDRTSLENQIREKTREIADLQQRLQELSQTNENLRFQLAEKD</sequence>
<proteinExistence type="predicted"/>
<protein>
    <submittedName>
        <fullName evidence="2">Uncharacterized protein</fullName>
    </submittedName>
</protein>